<dbReference type="eggNOG" id="ENOG502ZCTX">
    <property type="taxonomic scope" value="Bacteria"/>
</dbReference>
<accession>X7EDD4</accession>
<evidence type="ECO:0000313" key="3">
    <source>
        <dbReference type="Proteomes" id="UP000022447"/>
    </source>
</evidence>
<reference evidence="2 3" key="1">
    <citation type="submission" date="2014-01" db="EMBL/GenBank/DDBJ databases">
        <title>Roseivivax halodurans JCM 10272 Genome Sequencing.</title>
        <authorList>
            <person name="Lai Q."/>
            <person name="Li G."/>
            <person name="Shao Z."/>
        </authorList>
    </citation>
    <scope>NUCLEOTIDE SEQUENCE [LARGE SCALE GENOMIC DNA]</scope>
    <source>
        <strain evidence="2 3">JCM 10272</strain>
    </source>
</reference>
<dbReference type="STRING" id="1449350.OCH239_05510"/>
<name>X7EDD4_9RHOB</name>
<keyword evidence="3" id="KW-1185">Reference proteome</keyword>
<feature type="transmembrane region" description="Helical" evidence="1">
    <location>
        <begin position="21"/>
        <end position="41"/>
    </location>
</feature>
<evidence type="ECO:0000313" key="2">
    <source>
        <dbReference type="EMBL" id="ETX14099.1"/>
    </source>
</evidence>
<comment type="caution">
    <text evidence="2">The sequence shown here is derived from an EMBL/GenBank/DDBJ whole genome shotgun (WGS) entry which is preliminary data.</text>
</comment>
<dbReference type="Proteomes" id="UP000022447">
    <property type="component" value="Unassembled WGS sequence"/>
</dbReference>
<evidence type="ECO:0000256" key="1">
    <source>
        <dbReference type="SAM" id="Phobius"/>
    </source>
</evidence>
<gene>
    <name evidence="2" type="ORF">OCH239_05510</name>
</gene>
<keyword evidence="1" id="KW-1133">Transmembrane helix</keyword>
<organism evidence="2 3">
    <name type="scientific">Roseivivax halodurans JCM 10272</name>
    <dbReference type="NCBI Taxonomy" id="1449350"/>
    <lineage>
        <taxon>Bacteria</taxon>
        <taxon>Pseudomonadati</taxon>
        <taxon>Pseudomonadota</taxon>
        <taxon>Alphaproteobacteria</taxon>
        <taxon>Rhodobacterales</taxon>
        <taxon>Roseobacteraceae</taxon>
        <taxon>Roseivivax</taxon>
    </lineage>
</organism>
<dbReference type="RefSeq" id="WP_280111078.1">
    <property type="nucleotide sequence ID" value="NZ_JALZ01000014.1"/>
</dbReference>
<dbReference type="EMBL" id="JALZ01000014">
    <property type="protein sequence ID" value="ETX14099.1"/>
    <property type="molecule type" value="Genomic_DNA"/>
</dbReference>
<dbReference type="AlphaFoldDB" id="X7EDD4"/>
<proteinExistence type="predicted"/>
<keyword evidence="1" id="KW-0812">Transmembrane</keyword>
<sequence>MSKQEIELERTKSNRAWRRAQVLELVVGLAIVVWVVGKFGMAI</sequence>
<protein>
    <submittedName>
        <fullName evidence="2">Uncharacterized protein</fullName>
    </submittedName>
</protein>
<keyword evidence="1" id="KW-0472">Membrane</keyword>